<comment type="caution">
    <text evidence="1">The sequence shown here is derived from an EMBL/GenBank/DDBJ whole genome shotgun (WGS) entry which is preliminary data.</text>
</comment>
<name>A0A4Q4RWN2_9PLEO</name>
<dbReference type="EMBL" id="PEJP01000024">
    <property type="protein sequence ID" value="RYO61681.1"/>
    <property type="molecule type" value="Genomic_DNA"/>
</dbReference>
<dbReference type="OrthoDB" id="10330063at2759"/>
<protein>
    <submittedName>
        <fullName evidence="1">Uncharacterized protein</fullName>
    </submittedName>
</protein>
<dbReference type="Proteomes" id="UP000293823">
    <property type="component" value="Unassembled WGS sequence"/>
</dbReference>
<dbReference type="AlphaFoldDB" id="A0A4Q4RWN2"/>
<reference evidence="2" key="1">
    <citation type="journal article" date="2019" name="bioRxiv">
        <title>Genomics, evolutionary history and diagnostics of the Alternaria alternata species group including apple and Asian pear pathotypes.</title>
        <authorList>
            <person name="Armitage A.D."/>
            <person name="Cockerton H.M."/>
            <person name="Sreenivasaprasad S."/>
            <person name="Woodhall J.W."/>
            <person name="Lane C.R."/>
            <person name="Harrison R.J."/>
            <person name="Clarkson J.P."/>
        </authorList>
    </citation>
    <scope>NUCLEOTIDE SEQUENCE [LARGE SCALE GENOMIC DNA]</scope>
    <source>
        <strain evidence="2">RGR 97.0016</strain>
    </source>
</reference>
<keyword evidence="2" id="KW-1185">Reference proteome</keyword>
<evidence type="ECO:0000313" key="1">
    <source>
        <dbReference type="EMBL" id="RYO61681.1"/>
    </source>
</evidence>
<evidence type="ECO:0000313" key="2">
    <source>
        <dbReference type="Proteomes" id="UP000293823"/>
    </source>
</evidence>
<proteinExistence type="predicted"/>
<accession>A0A4Q4RWN2</accession>
<organism evidence="1 2">
    <name type="scientific">Alternaria arborescens</name>
    <dbReference type="NCBI Taxonomy" id="156630"/>
    <lineage>
        <taxon>Eukaryota</taxon>
        <taxon>Fungi</taxon>
        <taxon>Dikarya</taxon>
        <taxon>Ascomycota</taxon>
        <taxon>Pezizomycotina</taxon>
        <taxon>Dothideomycetes</taxon>
        <taxon>Pleosporomycetidae</taxon>
        <taxon>Pleosporales</taxon>
        <taxon>Pleosporineae</taxon>
        <taxon>Pleosporaceae</taxon>
        <taxon>Alternaria</taxon>
        <taxon>Alternaria sect. Alternaria</taxon>
    </lineage>
</organism>
<sequence>MVYRKTGYALIRMERSSSIYGLVGDIQSQITVLPADDNVLDDSIEVFVQQLANTALIYLGLNLRTDSNVDHPKCVSSNLFKLSPSDRHHNRVVANVSYLKSPYFKVRAPFLTYRHPTMLGRSTVIEVKTSFWQTTQLRLIY</sequence>
<gene>
    <name evidence="1" type="ORF">AA0113_g6644</name>
</gene>